<gene>
    <name evidence="3" type="ORF">CUNI_LOCUS13066</name>
</gene>
<keyword evidence="1" id="KW-0472">Membrane</keyword>
<feature type="domain" description="Beta-lactamase-related" evidence="2">
    <location>
        <begin position="66"/>
        <end position="384"/>
    </location>
</feature>
<dbReference type="OrthoDB" id="5946976at2759"/>
<dbReference type="InterPro" id="IPR050491">
    <property type="entry name" value="AmpC-like"/>
</dbReference>
<accession>A0A8S3ZH83</accession>
<dbReference type="Proteomes" id="UP000678393">
    <property type="component" value="Unassembled WGS sequence"/>
</dbReference>
<protein>
    <recommendedName>
        <fullName evidence="2">Beta-lactamase-related domain-containing protein</fullName>
    </recommendedName>
</protein>
<keyword evidence="4" id="KW-1185">Reference proteome</keyword>
<proteinExistence type="predicted"/>
<dbReference type="PANTHER" id="PTHR46825">
    <property type="entry name" value="D-ALANYL-D-ALANINE-CARBOXYPEPTIDASE/ENDOPEPTIDASE AMPH"/>
    <property type="match status" value="1"/>
</dbReference>
<reference evidence="3" key="1">
    <citation type="submission" date="2021-04" db="EMBL/GenBank/DDBJ databases">
        <authorList>
            <consortium name="Molecular Ecology Group"/>
        </authorList>
    </citation>
    <scope>NUCLEOTIDE SEQUENCE</scope>
</reference>
<dbReference type="InterPro" id="IPR001466">
    <property type="entry name" value="Beta-lactam-related"/>
</dbReference>
<name>A0A8S3ZH83_9EUPU</name>
<evidence type="ECO:0000259" key="2">
    <source>
        <dbReference type="Pfam" id="PF00144"/>
    </source>
</evidence>
<dbReference type="EMBL" id="CAJHNH020002705">
    <property type="protein sequence ID" value="CAG5127508.1"/>
    <property type="molecule type" value="Genomic_DNA"/>
</dbReference>
<dbReference type="AlphaFoldDB" id="A0A8S3ZH83"/>
<dbReference type="Gene3D" id="3.40.710.10">
    <property type="entry name" value="DD-peptidase/beta-lactamase superfamily"/>
    <property type="match status" value="1"/>
</dbReference>
<keyword evidence="1" id="KW-0812">Transmembrane</keyword>
<keyword evidence="1" id="KW-1133">Transmembrane helix</keyword>
<sequence>MSQLIVDEVKTNLTHLQPDTSAMYSAFLTLALLAVQCPAGRSEAAAGQPLKDEDIARDIHEFVLHLMDCHLSPALTLAVVKDGRVLLANGYGHTSINKSRAVTSETKFAIGSLTKAFTATLVAQWSFYPAFRVTDEIRSSQATLRDLLSHRMGLPSYFKALQMGFPLGMTRDKLMKRLVYMPSHHSFREKFIYNNYMYTLAAHVVEKMSGNRKWEELVRDTFLRPLNMSNSGFLSNISDFSHFALPCAVINSSIVDLSTELFKTVSPCDPAGSIYSNAEDMAKWMNFLLSNGRGADRRVVVDPEVILMTLEPGMISSLPFEELTRPKFPVSHVVQSYNMGWLTANYRGYRKVYHTGGVVTHFSRLWLYPDIKAGIYINVNGPREKNNKHSLLESLMYFVSDLLLNEEPWLKKDAVCQHIASLQQATSSEGPHTLPTTDSSIFDLQINSTELGNASVHNHSSSLQEFIGNYSHKCFGRIEITKDSLNSKLVFRFGRFGWMNLTHLSGLDFWGLYFGPLSYLNSGPDAGELIRFLRSPTGDISAVLYSMDAPNDFIQFDRTDMVGLDYDTNGGNGLLLPVFFLYFLVICCSLHRL</sequence>
<evidence type="ECO:0000313" key="3">
    <source>
        <dbReference type="EMBL" id="CAG5127508.1"/>
    </source>
</evidence>
<dbReference type="InterPro" id="IPR012338">
    <property type="entry name" value="Beta-lactam/transpept-like"/>
</dbReference>
<dbReference type="PANTHER" id="PTHR46825:SF15">
    <property type="entry name" value="BETA-LACTAMASE-RELATED DOMAIN-CONTAINING PROTEIN"/>
    <property type="match status" value="1"/>
</dbReference>
<feature type="transmembrane region" description="Helical" evidence="1">
    <location>
        <begin position="574"/>
        <end position="591"/>
    </location>
</feature>
<dbReference type="SUPFAM" id="SSF56601">
    <property type="entry name" value="beta-lactamase/transpeptidase-like"/>
    <property type="match status" value="1"/>
</dbReference>
<evidence type="ECO:0000256" key="1">
    <source>
        <dbReference type="SAM" id="Phobius"/>
    </source>
</evidence>
<organism evidence="3 4">
    <name type="scientific">Candidula unifasciata</name>
    <dbReference type="NCBI Taxonomy" id="100452"/>
    <lineage>
        <taxon>Eukaryota</taxon>
        <taxon>Metazoa</taxon>
        <taxon>Spiralia</taxon>
        <taxon>Lophotrochozoa</taxon>
        <taxon>Mollusca</taxon>
        <taxon>Gastropoda</taxon>
        <taxon>Heterobranchia</taxon>
        <taxon>Euthyneura</taxon>
        <taxon>Panpulmonata</taxon>
        <taxon>Eupulmonata</taxon>
        <taxon>Stylommatophora</taxon>
        <taxon>Helicina</taxon>
        <taxon>Helicoidea</taxon>
        <taxon>Geomitridae</taxon>
        <taxon>Candidula</taxon>
    </lineage>
</organism>
<comment type="caution">
    <text evidence="3">The sequence shown here is derived from an EMBL/GenBank/DDBJ whole genome shotgun (WGS) entry which is preliminary data.</text>
</comment>
<evidence type="ECO:0000313" key="4">
    <source>
        <dbReference type="Proteomes" id="UP000678393"/>
    </source>
</evidence>
<dbReference type="Pfam" id="PF00144">
    <property type="entry name" value="Beta-lactamase"/>
    <property type="match status" value="1"/>
</dbReference>